<accession>A0ACC0JH00</accession>
<dbReference type="EMBL" id="CM046125">
    <property type="protein sequence ID" value="KAI8423364.1"/>
    <property type="molecule type" value="Genomic_DNA"/>
</dbReference>
<protein>
    <submittedName>
        <fullName evidence="1">Uncharacterized protein</fullName>
    </submittedName>
</protein>
<evidence type="ECO:0000313" key="1">
    <source>
        <dbReference type="EMBL" id="KAI8423364.1"/>
    </source>
</evidence>
<comment type="caution">
    <text evidence="1">The sequence shown here is derived from an EMBL/GenBank/DDBJ whole genome shotgun (WGS) entry which is preliminary data.</text>
</comment>
<name>A0ACC0JH00_CHOFU</name>
<keyword evidence="2" id="KW-1185">Reference proteome</keyword>
<organism evidence="1 2">
    <name type="scientific">Choristoneura fumiferana</name>
    <name type="common">Spruce budworm moth</name>
    <name type="synonym">Archips fumiferana</name>
    <dbReference type="NCBI Taxonomy" id="7141"/>
    <lineage>
        <taxon>Eukaryota</taxon>
        <taxon>Metazoa</taxon>
        <taxon>Ecdysozoa</taxon>
        <taxon>Arthropoda</taxon>
        <taxon>Hexapoda</taxon>
        <taxon>Insecta</taxon>
        <taxon>Pterygota</taxon>
        <taxon>Neoptera</taxon>
        <taxon>Endopterygota</taxon>
        <taxon>Lepidoptera</taxon>
        <taxon>Glossata</taxon>
        <taxon>Ditrysia</taxon>
        <taxon>Tortricoidea</taxon>
        <taxon>Tortricidae</taxon>
        <taxon>Tortricinae</taxon>
        <taxon>Choristoneura</taxon>
    </lineage>
</organism>
<gene>
    <name evidence="1" type="ORF">MSG28_014365</name>
</gene>
<proteinExistence type="predicted"/>
<sequence>MSSSLWPQDVLPQQRQRLARPAHRALQHDRDAIAMHKLRGGVLVEASSAPHWAPSGSAPGSSPAALIAAAAFALSPLAARFPPLRGDHPSPKELPYAR</sequence>
<reference evidence="1 2" key="1">
    <citation type="journal article" date="2022" name="Genome Biol. Evol.">
        <title>The Spruce Budworm Genome: Reconstructing the Evolutionary History of Antifreeze Proteins.</title>
        <authorList>
            <person name="Beliveau C."/>
            <person name="Gagne P."/>
            <person name="Picq S."/>
            <person name="Vernygora O."/>
            <person name="Keeling C.I."/>
            <person name="Pinkney K."/>
            <person name="Doucet D."/>
            <person name="Wen F."/>
            <person name="Johnston J.S."/>
            <person name="Maaroufi H."/>
            <person name="Boyle B."/>
            <person name="Laroche J."/>
            <person name="Dewar K."/>
            <person name="Juretic N."/>
            <person name="Blackburn G."/>
            <person name="Nisole A."/>
            <person name="Brunet B."/>
            <person name="Brandao M."/>
            <person name="Lumley L."/>
            <person name="Duan J."/>
            <person name="Quan G."/>
            <person name="Lucarotti C.J."/>
            <person name="Roe A.D."/>
            <person name="Sperling F.A.H."/>
            <person name="Levesque R.C."/>
            <person name="Cusson M."/>
        </authorList>
    </citation>
    <scope>NUCLEOTIDE SEQUENCE [LARGE SCALE GENOMIC DNA]</scope>
    <source>
        <strain evidence="1">Glfc:IPQL:Cfum</strain>
    </source>
</reference>
<evidence type="ECO:0000313" key="2">
    <source>
        <dbReference type="Proteomes" id="UP001064048"/>
    </source>
</evidence>
<dbReference type="Proteomes" id="UP001064048">
    <property type="component" value="Chromosome 25"/>
</dbReference>